<evidence type="ECO:0000313" key="3">
    <source>
        <dbReference type="Proteomes" id="UP000565441"/>
    </source>
</evidence>
<name>A0A8H5H900_9AGAR</name>
<reference evidence="2 3" key="1">
    <citation type="journal article" date="2020" name="ISME J.">
        <title>Uncovering the hidden diversity of litter-decomposition mechanisms in mushroom-forming fungi.</title>
        <authorList>
            <person name="Floudas D."/>
            <person name="Bentzer J."/>
            <person name="Ahren D."/>
            <person name="Johansson T."/>
            <person name="Persson P."/>
            <person name="Tunlid A."/>
        </authorList>
    </citation>
    <scope>NUCLEOTIDE SEQUENCE [LARGE SCALE GENOMIC DNA]</scope>
    <source>
        <strain evidence="2 3">CBS 661.87</strain>
    </source>
</reference>
<feature type="region of interest" description="Disordered" evidence="1">
    <location>
        <begin position="248"/>
        <end position="288"/>
    </location>
</feature>
<proteinExistence type="predicted"/>
<dbReference type="Proteomes" id="UP000565441">
    <property type="component" value="Unassembled WGS sequence"/>
</dbReference>
<comment type="caution">
    <text evidence="2">The sequence shown here is derived from an EMBL/GenBank/DDBJ whole genome shotgun (WGS) entry which is preliminary data.</text>
</comment>
<dbReference type="AlphaFoldDB" id="A0A8H5H900"/>
<dbReference type="EMBL" id="JAACJP010000018">
    <property type="protein sequence ID" value="KAF5378902.1"/>
    <property type="molecule type" value="Genomic_DNA"/>
</dbReference>
<evidence type="ECO:0000313" key="2">
    <source>
        <dbReference type="EMBL" id="KAF5378902.1"/>
    </source>
</evidence>
<gene>
    <name evidence="2" type="ORF">D9615_006853</name>
</gene>
<feature type="compositionally biased region" description="Acidic residues" evidence="1">
    <location>
        <begin position="261"/>
        <end position="288"/>
    </location>
</feature>
<accession>A0A8H5H900</accession>
<keyword evidence="3" id="KW-1185">Reference proteome</keyword>
<sequence length="288" mass="34555">MPAVERPVELFRSILELVDDLTVLWTICRPVSKQWTQIVEEIFIEKHIRKTWFRIDGGKWRPRKYGRVMLSATFAFDRFDGSNPSRAIFSDKGCESRFFDKLCERVRDKMEYGNPAYSPNVIIQVRRMVNDTAVPGLEFDFEKLEMSFDWNRMYSAFFKEEAELERRQDKWLSRPELQDTIIPKLQEQVQREELRQQDALKHMYEQTLGRIPEIRKTLRRERIYREILESDGVQWTWEDDHDQKDLEKLDQERYAASIEDPFSDESDTDDDMEIDDDNMDVDAEEDDP</sequence>
<evidence type="ECO:0008006" key="4">
    <source>
        <dbReference type="Google" id="ProtNLM"/>
    </source>
</evidence>
<dbReference type="OrthoDB" id="2967395at2759"/>
<evidence type="ECO:0000256" key="1">
    <source>
        <dbReference type="SAM" id="MobiDB-lite"/>
    </source>
</evidence>
<organism evidence="2 3">
    <name type="scientific">Tricholomella constricta</name>
    <dbReference type="NCBI Taxonomy" id="117010"/>
    <lineage>
        <taxon>Eukaryota</taxon>
        <taxon>Fungi</taxon>
        <taxon>Dikarya</taxon>
        <taxon>Basidiomycota</taxon>
        <taxon>Agaricomycotina</taxon>
        <taxon>Agaricomycetes</taxon>
        <taxon>Agaricomycetidae</taxon>
        <taxon>Agaricales</taxon>
        <taxon>Tricholomatineae</taxon>
        <taxon>Lyophyllaceae</taxon>
        <taxon>Tricholomella</taxon>
    </lineage>
</organism>
<protein>
    <recommendedName>
        <fullName evidence="4">F-box domain-containing protein</fullName>
    </recommendedName>
</protein>